<dbReference type="GO" id="GO:0006412">
    <property type="term" value="P:translation"/>
    <property type="evidence" value="ECO:0007669"/>
    <property type="project" value="InterPro"/>
</dbReference>
<evidence type="ECO:0000256" key="3">
    <source>
        <dbReference type="ARBA" id="ARBA00023004"/>
    </source>
</evidence>
<dbReference type="GO" id="GO:0015935">
    <property type="term" value="C:small ribosomal subunit"/>
    <property type="evidence" value="ECO:0007669"/>
    <property type="project" value="TreeGrafter"/>
</dbReference>
<dbReference type="PANTHER" id="PTHR13184:SF5">
    <property type="entry name" value="METHYLTRANSFERASE-LIKE PROTEIN 17, MITOCHONDRIAL"/>
    <property type="match status" value="1"/>
</dbReference>
<keyword evidence="5" id="KW-0808">Transferase</keyword>
<keyword evidence="2" id="KW-0809">Transit peptide</keyword>
<organism evidence="5 6">
    <name type="scientific">Crossiella cryophila</name>
    <dbReference type="NCBI Taxonomy" id="43355"/>
    <lineage>
        <taxon>Bacteria</taxon>
        <taxon>Bacillati</taxon>
        <taxon>Actinomycetota</taxon>
        <taxon>Actinomycetes</taxon>
        <taxon>Pseudonocardiales</taxon>
        <taxon>Pseudonocardiaceae</taxon>
        <taxon>Crossiella</taxon>
    </lineage>
</organism>
<protein>
    <submittedName>
        <fullName evidence="5">Ribosomal protein RSM22 (Predicted rRNA methylase)</fullName>
    </submittedName>
</protein>
<dbReference type="GO" id="GO:0051536">
    <property type="term" value="F:iron-sulfur cluster binding"/>
    <property type="evidence" value="ECO:0007669"/>
    <property type="project" value="UniProtKB-KW"/>
</dbReference>
<name>A0A7W7FSV3_9PSEU</name>
<dbReference type="EMBL" id="JACHMH010000001">
    <property type="protein sequence ID" value="MBB4677451.1"/>
    <property type="molecule type" value="Genomic_DNA"/>
</dbReference>
<dbReference type="PANTHER" id="PTHR13184">
    <property type="entry name" value="37S RIBOSOMAL PROTEIN S22"/>
    <property type="match status" value="1"/>
</dbReference>
<evidence type="ECO:0000256" key="4">
    <source>
        <dbReference type="ARBA" id="ARBA00023014"/>
    </source>
</evidence>
<evidence type="ECO:0000256" key="2">
    <source>
        <dbReference type="ARBA" id="ARBA00022946"/>
    </source>
</evidence>
<dbReference type="GO" id="GO:0032259">
    <property type="term" value="P:methylation"/>
    <property type="evidence" value="ECO:0007669"/>
    <property type="project" value="UniProtKB-KW"/>
</dbReference>
<sequence>MTALPEQLQSALDTALRRFPQQELARAVTRLITRYRQGEAATTPILVTPVDAAAYAGYRMPGTYAAVRSALTEIARQLPDFAPRSLIDVGGGTGTAVWAATETWPSLAELTVVEQAPEVVALGRRLMAESPRLRGTAWQRGRIDPAAEAPRADVVTLSYVLGELPEAVRAATVRWLGQSAGLLVLIEPGTPAGYERILRARDELIGAGRDVVAPCPHQRACPIPAGEDWCHFSARLPRVGAHRVIKEGSLNFEDEKFSYVAVVGAGVAGVGGGEAGGVGAGGREAAGGVVSGGAGAGGAGVVVGRAANRVLRHPVKRKGLVALRLCTGADGLAEVTVTKRHGVDYRAARDVEWGEEWAPSMPDRD</sequence>
<keyword evidence="5" id="KW-0489">Methyltransferase</keyword>
<dbReference type="GO" id="GO:0008168">
    <property type="term" value="F:methyltransferase activity"/>
    <property type="evidence" value="ECO:0007669"/>
    <property type="project" value="UniProtKB-KW"/>
</dbReference>
<dbReference type="AlphaFoldDB" id="A0A7W7FSV3"/>
<keyword evidence="5" id="KW-0689">Ribosomal protein</keyword>
<keyword evidence="3" id="KW-0408">Iron</keyword>
<dbReference type="InterPro" id="IPR029063">
    <property type="entry name" value="SAM-dependent_MTases_sf"/>
</dbReference>
<dbReference type="GO" id="GO:0046872">
    <property type="term" value="F:metal ion binding"/>
    <property type="evidence" value="ECO:0007669"/>
    <property type="project" value="UniProtKB-KW"/>
</dbReference>
<dbReference type="SUPFAM" id="SSF53335">
    <property type="entry name" value="S-adenosyl-L-methionine-dependent methyltransferases"/>
    <property type="match status" value="1"/>
</dbReference>
<evidence type="ECO:0000256" key="1">
    <source>
        <dbReference type="ARBA" id="ARBA00022723"/>
    </source>
</evidence>
<proteinExistence type="predicted"/>
<keyword evidence="5" id="KW-0687">Ribonucleoprotein</keyword>
<keyword evidence="6" id="KW-1185">Reference proteome</keyword>
<dbReference type="Proteomes" id="UP000533598">
    <property type="component" value="Unassembled WGS sequence"/>
</dbReference>
<dbReference type="Gene3D" id="3.40.50.150">
    <property type="entry name" value="Vaccinia Virus protein VP39"/>
    <property type="match status" value="1"/>
</dbReference>
<dbReference type="GO" id="GO:0003735">
    <property type="term" value="F:structural constituent of ribosome"/>
    <property type="evidence" value="ECO:0007669"/>
    <property type="project" value="TreeGrafter"/>
</dbReference>
<dbReference type="Pfam" id="PF09243">
    <property type="entry name" value="Rsm22"/>
    <property type="match status" value="1"/>
</dbReference>
<dbReference type="InterPro" id="IPR052571">
    <property type="entry name" value="Mt_RNA_Methyltransferase"/>
</dbReference>
<comment type="caution">
    <text evidence="5">The sequence shown here is derived from an EMBL/GenBank/DDBJ whole genome shotgun (WGS) entry which is preliminary data.</text>
</comment>
<accession>A0A7W7FSV3</accession>
<reference evidence="5 6" key="1">
    <citation type="submission" date="2020-08" db="EMBL/GenBank/DDBJ databases">
        <title>Sequencing the genomes of 1000 actinobacteria strains.</title>
        <authorList>
            <person name="Klenk H.-P."/>
        </authorList>
    </citation>
    <scope>NUCLEOTIDE SEQUENCE [LARGE SCALE GENOMIC DNA]</scope>
    <source>
        <strain evidence="5 6">DSM 44230</strain>
    </source>
</reference>
<evidence type="ECO:0000313" key="5">
    <source>
        <dbReference type="EMBL" id="MBB4677451.1"/>
    </source>
</evidence>
<gene>
    <name evidence="5" type="ORF">HNR67_003569</name>
</gene>
<dbReference type="RefSeq" id="WP_185003397.1">
    <property type="nucleotide sequence ID" value="NZ_JACHMH010000001.1"/>
</dbReference>
<keyword evidence="1" id="KW-0479">Metal-binding</keyword>
<evidence type="ECO:0000313" key="6">
    <source>
        <dbReference type="Proteomes" id="UP000533598"/>
    </source>
</evidence>
<dbReference type="InterPro" id="IPR015324">
    <property type="entry name" value="Ribosomal_Rsm22-like"/>
</dbReference>
<keyword evidence="4" id="KW-0411">Iron-sulfur</keyword>